<protein>
    <submittedName>
        <fullName evidence="1">Uncharacterized protein</fullName>
    </submittedName>
</protein>
<proteinExistence type="predicted"/>
<evidence type="ECO:0000313" key="1">
    <source>
        <dbReference type="EMBL" id="MCL6741456.1"/>
    </source>
</evidence>
<reference evidence="1" key="1">
    <citation type="submission" date="2022-05" db="EMBL/GenBank/DDBJ databases">
        <authorList>
            <person name="Jo J.-H."/>
            <person name="Im W.-T."/>
        </authorList>
    </citation>
    <scope>NUCLEOTIDE SEQUENCE</scope>
    <source>
        <strain evidence="1">RB56-2</strain>
    </source>
</reference>
<comment type="caution">
    <text evidence="1">The sequence shown here is derived from an EMBL/GenBank/DDBJ whole genome shotgun (WGS) entry which is preliminary data.</text>
</comment>
<dbReference type="RefSeq" id="WP_249915839.1">
    <property type="nucleotide sequence ID" value="NZ_JAMGBB010000001.1"/>
</dbReference>
<name>A0ABT0SBL4_9SPHN</name>
<dbReference type="Proteomes" id="UP001165383">
    <property type="component" value="Unassembled WGS sequence"/>
</dbReference>
<evidence type="ECO:0000313" key="2">
    <source>
        <dbReference type="Proteomes" id="UP001165383"/>
    </source>
</evidence>
<sequence>MDCRLDRLADLAESSIGLAVRELGRAGVKGLLPVVARLRRLGLAISLLGALAVQDEGEDDGRNR</sequence>
<organism evidence="1 2">
    <name type="scientific">Sphingomonas brevis</name>
    <dbReference type="NCBI Taxonomy" id="2908206"/>
    <lineage>
        <taxon>Bacteria</taxon>
        <taxon>Pseudomonadati</taxon>
        <taxon>Pseudomonadota</taxon>
        <taxon>Alphaproteobacteria</taxon>
        <taxon>Sphingomonadales</taxon>
        <taxon>Sphingomonadaceae</taxon>
        <taxon>Sphingomonas</taxon>
    </lineage>
</organism>
<accession>A0ABT0SBL4</accession>
<gene>
    <name evidence="1" type="ORF">LZ518_09965</name>
</gene>
<keyword evidence="2" id="KW-1185">Reference proteome</keyword>
<dbReference type="EMBL" id="JAMGBB010000001">
    <property type="protein sequence ID" value="MCL6741456.1"/>
    <property type="molecule type" value="Genomic_DNA"/>
</dbReference>